<dbReference type="Proteomes" id="UP000616151">
    <property type="component" value="Unassembled WGS sequence"/>
</dbReference>
<protein>
    <submittedName>
        <fullName evidence="1">SCO family protein</fullName>
    </submittedName>
</protein>
<sequence length="201" mass="21832">MPSRQKLIFALVVLFIALVTGAGALWLTRSGGPIGSGEALVGGPFTLTNQDGKRVTDQDFRGKYMLIFFGFTFCPDVCPSELQVMSAALDQLGPQGDKIQPVFITIDPERDTPEAMKVYISNFHPRMVGLTGSADDIAKVAKAYRVYYAKAKQAEGAAPGDYLMDHSTILYLMGPDGKFVKHFTYGTDVKTLADGLRAVVQ</sequence>
<comment type="caution">
    <text evidence="1">The sequence shown here is derived from an EMBL/GenBank/DDBJ whole genome shotgun (WGS) entry which is preliminary data.</text>
</comment>
<name>A0ACC5REM0_9HYPH</name>
<reference evidence="1" key="1">
    <citation type="submission" date="2021-01" db="EMBL/GenBank/DDBJ databases">
        <authorList>
            <person name="Sun Q."/>
        </authorList>
    </citation>
    <scope>NUCLEOTIDE SEQUENCE</scope>
    <source>
        <strain evidence="1">YIM B02566</strain>
    </source>
</reference>
<accession>A0ACC5REM0</accession>
<dbReference type="EMBL" id="JAENHL010000008">
    <property type="protein sequence ID" value="MBK1871062.1"/>
    <property type="molecule type" value="Genomic_DNA"/>
</dbReference>
<evidence type="ECO:0000313" key="2">
    <source>
        <dbReference type="Proteomes" id="UP000616151"/>
    </source>
</evidence>
<proteinExistence type="predicted"/>
<organism evidence="1 2">
    <name type="scientific">Taklimakanibacter albus</name>
    <dbReference type="NCBI Taxonomy" id="2800327"/>
    <lineage>
        <taxon>Bacteria</taxon>
        <taxon>Pseudomonadati</taxon>
        <taxon>Pseudomonadota</taxon>
        <taxon>Alphaproteobacteria</taxon>
        <taxon>Hyphomicrobiales</taxon>
        <taxon>Aestuariivirgaceae</taxon>
        <taxon>Taklimakanibacter</taxon>
    </lineage>
</organism>
<evidence type="ECO:0000313" key="1">
    <source>
        <dbReference type="EMBL" id="MBK1871062.1"/>
    </source>
</evidence>
<gene>
    <name evidence="1" type="ORF">JHL16_32145</name>
</gene>
<keyword evidence="2" id="KW-1185">Reference proteome</keyword>